<dbReference type="PANTHER" id="PTHR14944:SF2">
    <property type="entry name" value="RPA-RELATED PROTEIN RADX"/>
    <property type="match status" value="1"/>
</dbReference>
<dbReference type="Proteomes" id="UP001333110">
    <property type="component" value="Unassembled WGS sequence"/>
</dbReference>
<comment type="caution">
    <text evidence="1">The sequence shown here is derived from an EMBL/GenBank/DDBJ whole genome shotgun (WGS) entry which is preliminary data.</text>
</comment>
<dbReference type="PANTHER" id="PTHR14944">
    <property type="entry name" value="RPA-RELATED PROTEIN RADX"/>
    <property type="match status" value="1"/>
</dbReference>
<dbReference type="Pfam" id="PF17659">
    <property type="entry name" value="RADX"/>
    <property type="match status" value="2"/>
</dbReference>
<evidence type="ECO:0000313" key="1">
    <source>
        <dbReference type="EMBL" id="KAK4810414.1"/>
    </source>
</evidence>
<dbReference type="AlphaFoldDB" id="A0AAN7MQI5"/>
<sequence length="201" mass="23119">MPLVLEPQLKEEKVCVGLWKAVSLYIIKSLNEFQHEDFVQDKNGQAVSDSLQYCTDREEMSDIPETEETGRTCDSWQSDLWAQVKDKLMKYLHHSTIFPESIPRKFDYVHKDLLMQQYNLHAAVHQPKETRTDKNINEFKSASGLGYYEVTVLDEIVKAAMDLDGKHVVCILDICHLGDDKVEVFLSKIYKTVEPGVLDPV</sequence>
<gene>
    <name evidence="1" type="ORF">QYF61_024110</name>
</gene>
<accession>A0AAN7MQI5</accession>
<protein>
    <submittedName>
        <fullName evidence="1">Uncharacterized protein</fullName>
    </submittedName>
</protein>
<name>A0AAN7MQI5_MYCAM</name>
<reference evidence="1 2" key="1">
    <citation type="journal article" date="2023" name="J. Hered.">
        <title>Chromosome-level genome of the wood stork (Mycteria americana) provides insight into avian chromosome evolution.</title>
        <authorList>
            <person name="Flamio R. Jr."/>
            <person name="Ramstad K.M."/>
        </authorList>
    </citation>
    <scope>NUCLEOTIDE SEQUENCE [LARGE SCALE GENOMIC DNA]</scope>
    <source>
        <strain evidence="1">JAX WOST 10</strain>
    </source>
</reference>
<dbReference type="EMBL" id="JAUNZN010000019">
    <property type="protein sequence ID" value="KAK4810414.1"/>
    <property type="molecule type" value="Genomic_DNA"/>
</dbReference>
<dbReference type="GO" id="GO:0003697">
    <property type="term" value="F:single-stranded DNA binding"/>
    <property type="evidence" value="ECO:0007669"/>
    <property type="project" value="InterPro"/>
</dbReference>
<dbReference type="InterPro" id="IPR040893">
    <property type="entry name" value="RADX"/>
</dbReference>
<organism evidence="1 2">
    <name type="scientific">Mycteria americana</name>
    <name type="common">Wood stork</name>
    <dbReference type="NCBI Taxonomy" id="33587"/>
    <lineage>
        <taxon>Eukaryota</taxon>
        <taxon>Metazoa</taxon>
        <taxon>Chordata</taxon>
        <taxon>Craniata</taxon>
        <taxon>Vertebrata</taxon>
        <taxon>Euteleostomi</taxon>
        <taxon>Archelosauria</taxon>
        <taxon>Archosauria</taxon>
        <taxon>Dinosauria</taxon>
        <taxon>Saurischia</taxon>
        <taxon>Theropoda</taxon>
        <taxon>Coelurosauria</taxon>
        <taxon>Aves</taxon>
        <taxon>Neognathae</taxon>
        <taxon>Neoaves</taxon>
        <taxon>Aequornithes</taxon>
        <taxon>Ciconiiformes</taxon>
        <taxon>Ciconiidae</taxon>
        <taxon>Mycteria</taxon>
    </lineage>
</organism>
<keyword evidence="2" id="KW-1185">Reference proteome</keyword>
<proteinExistence type="predicted"/>
<evidence type="ECO:0000313" key="2">
    <source>
        <dbReference type="Proteomes" id="UP001333110"/>
    </source>
</evidence>